<dbReference type="EMBL" id="MRUL01000001">
    <property type="protein sequence ID" value="OON42094.1"/>
    <property type="molecule type" value="Genomic_DNA"/>
</dbReference>
<keyword evidence="7" id="KW-1185">Reference proteome</keyword>
<dbReference type="RefSeq" id="WP_078001123.1">
    <property type="nucleotide sequence ID" value="NZ_MRUL01000001.1"/>
</dbReference>
<dbReference type="PANTHER" id="PTHR30136">
    <property type="entry name" value="HELIX-TURN-HELIX TRANSCRIPTIONAL REGULATOR, ICLR FAMILY"/>
    <property type="match status" value="1"/>
</dbReference>
<dbReference type="PROSITE" id="PS51078">
    <property type="entry name" value="ICLR_ED"/>
    <property type="match status" value="1"/>
</dbReference>
<dbReference type="InterPro" id="IPR029016">
    <property type="entry name" value="GAF-like_dom_sf"/>
</dbReference>
<dbReference type="AlphaFoldDB" id="A0A1S8YSN3"/>
<dbReference type="InterPro" id="IPR014757">
    <property type="entry name" value="Tscrpt_reg_IclR_C"/>
</dbReference>
<feature type="domain" description="IclR-ED" evidence="5">
    <location>
        <begin position="69"/>
        <end position="244"/>
    </location>
</feature>
<name>A0A1S8YSN3_9GAMM</name>
<dbReference type="Proteomes" id="UP000190667">
    <property type="component" value="Unassembled WGS sequence"/>
</dbReference>
<proteinExistence type="predicted"/>
<dbReference type="STRING" id="1926881.BTJ39_02760"/>
<dbReference type="PANTHER" id="PTHR30136:SF7">
    <property type="entry name" value="HTH-TYPE TRANSCRIPTIONAL REGULATOR KDGR-RELATED"/>
    <property type="match status" value="1"/>
</dbReference>
<evidence type="ECO:0000313" key="6">
    <source>
        <dbReference type="EMBL" id="OON42094.1"/>
    </source>
</evidence>
<evidence type="ECO:0000259" key="5">
    <source>
        <dbReference type="PROSITE" id="PS51078"/>
    </source>
</evidence>
<gene>
    <name evidence="6" type="ORF">BTJ39_02760</name>
</gene>
<dbReference type="SMART" id="SM00346">
    <property type="entry name" value="HTH_ICLR"/>
    <property type="match status" value="1"/>
</dbReference>
<dbReference type="GO" id="GO:0003700">
    <property type="term" value="F:DNA-binding transcription factor activity"/>
    <property type="evidence" value="ECO:0007669"/>
    <property type="project" value="TreeGrafter"/>
</dbReference>
<dbReference type="Gene3D" id="3.30.450.40">
    <property type="match status" value="1"/>
</dbReference>
<evidence type="ECO:0000256" key="2">
    <source>
        <dbReference type="ARBA" id="ARBA00023125"/>
    </source>
</evidence>
<dbReference type="InterPro" id="IPR036390">
    <property type="entry name" value="WH_DNA-bd_sf"/>
</dbReference>
<dbReference type="InterPro" id="IPR005471">
    <property type="entry name" value="Tscrpt_reg_IclR_N"/>
</dbReference>
<dbReference type="InterPro" id="IPR050707">
    <property type="entry name" value="HTH_MetabolicPath_Reg"/>
</dbReference>
<dbReference type="Pfam" id="PF09339">
    <property type="entry name" value="HTH_IclR"/>
    <property type="match status" value="1"/>
</dbReference>
<evidence type="ECO:0000256" key="3">
    <source>
        <dbReference type="ARBA" id="ARBA00023163"/>
    </source>
</evidence>
<reference evidence="6 7" key="1">
    <citation type="submission" date="2016-12" db="EMBL/GenBank/DDBJ databases">
        <title>Izhakiella australiana sp. nov. of genus Izhakiella isolated from Australian desert.</title>
        <authorList>
            <person name="Ji M."/>
        </authorList>
    </citation>
    <scope>NUCLEOTIDE SEQUENCE [LARGE SCALE GENOMIC DNA]</scope>
    <source>
        <strain evidence="6 7">D4N98</strain>
    </source>
</reference>
<comment type="caution">
    <text evidence="6">The sequence shown here is derived from an EMBL/GenBank/DDBJ whole genome shotgun (WGS) entry which is preliminary data.</text>
</comment>
<dbReference type="PROSITE" id="PS51077">
    <property type="entry name" value="HTH_ICLR"/>
    <property type="match status" value="1"/>
</dbReference>
<keyword evidence="3" id="KW-0804">Transcription</keyword>
<evidence type="ECO:0000259" key="4">
    <source>
        <dbReference type="PROSITE" id="PS51077"/>
    </source>
</evidence>
<dbReference type="Gene3D" id="1.10.10.10">
    <property type="entry name" value="Winged helix-like DNA-binding domain superfamily/Winged helix DNA-binding domain"/>
    <property type="match status" value="1"/>
</dbReference>
<evidence type="ECO:0000313" key="7">
    <source>
        <dbReference type="Proteomes" id="UP000190667"/>
    </source>
</evidence>
<dbReference type="GO" id="GO:0045892">
    <property type="term" value="P:negative regulation of DNA-templated transcription"/>
    <property type="evidence" value="ECO:0007669"/>
    <property type="project" value="TreeGrafter"/>
</dbReference>
<keyword evidence="2" id="KW-0238">DNA-binding</keyword>
<evidence type="ECO:0008006" key="8">
    <source>
        <dbReference type="Google" id="ProtNLM"/>
    </source>
</evidence>
<accession>A0A1S8YSN3</accession>
<feature type="domain" description="HTH iclR-type" evidence="4">
    <location>
        <begin position="6"/>
        <end position="67"/>
    </location>
</feature>
<keyword evidence="1" id="KW-0805">Transcription regulation</keyword>
<dbReference type="Pfam" id="PF01614">
    <property type="entry name" value="IclR_C"/>
    <property type="match status" value="1"/>
</dbReference>
<protein>
    <recommendedName>
        <fullName evidence="8">IclR family transcriptional regulator</fullName>
    </recommendedName>
</protein>
<dbReference type="SUPFAM" id="SSF55781">
    <property type="entry name" value="GAF domain-like"/>
    <property type="match status" value="1"/>
</dbReference>
<dbReference type="InterPro" id="IPR036388">
    <property type="entry name" value="WH-like_DNA-bd_sf"/>
</dbReference>
<evidence type="ECO:0000256" key="1">
    <source>
        <dbReference type="ARBA" id="ARBA00023015"/>
    </source>
</evidence>
<sequence length="250" mass="28312">MTDYRAPALSRGLSVLEYMSQAGVPMTMSELVAALHLSFNQLFRIMQCLEEEGYLKQDASRYYRLTGKLMFSSQPRFVEQLARSDSCQQLMKDFTWRTNQPCHLAALQDDQVRVIAHRHPDFTPSISAREGSLLNTVKSSSSLVLLALASDQDSWRLIRHYGLDNRLRGVMVEQLSQIKAQGYAEIPHDRIVGLTSVSWPVIGPDNHAHAVITCPWFDQLPGEYEDAKQALCQVASQLSETLRALMFKHD</sequence>
<dbReference type="OrthoDB" id="9807558at2"/>
<organism evidence="6 7">
    <name type="scientific">Izhakiella australiensis</name>
    <dbReference type="NCBI Taxonomy" id="1926881"/>
    <lineage>
        <taxon>Bacteria</taxon>
        <taxon>Pseudomonadati</taxon>
        <taxon>Pseudomonadota</taxon>
        <taxon>Gammaproteobacteria</taxon>
        <taxon>Enterobacterales</taxon>
        <taxon>Erwiniaceae</taxon>
        <taxon>Izhakiella</taxon>
    </lineage>
</organism>
<dbReference type="SUPFAM" id="SSF46785">
    <property type="entry name" value="Winged helix' DNA-binding domain"/>
    <property type="match status" value="1"/>
</dbReference>
<dbReference type="GO" id="GO:0003677">
    <property type="term" value="F:DNA binding"/>
    <property type="evidence" value="ECO:0007669"/>
    <property type="project" value="UniProtKB-KW"/>
</dbReference>